<feature type="transmembrane region" description="Helical" evidence="7">
    <location>
        <begin position="12"/>
        <end position="35"/>
    </location>
</feature>
<feature type="transmembrane region" description="Helical" evidence="7">
    <location>
        <begin position="97"/>
        <end position="117"/>
    </location>
</feature>
<evidence type="ECO:0000256" key="3">
    <source>
        <dbReference type="ARBA" id="ARBA00022692"/>
    </source>
</evidence>
<dbReference type="EMBL" id="CP000499">
    <property type="protein sequence ID" value="ABN66872.2"/>
    <property type="molecule type" value="Genomic_DNA"/>
</dbReference>
<dbReference type="PANTHER" id="PTHR11266">
    <property type="entry name" value="PEROXISOMAL MEMBRANE PROTEIN 2, PXMP2 MPV17"/>
    <property type="match status" value="1"/>
</dbReference>
<dbReference type="OMA" id="CAPTMIG"/>
<name>A3LW00_PICST</name>
<evidence type="ECO:0000313" key="9">
    <source>
        <dbReference type="Proteomes" id="UP000002258"/>
    </source>
</evidence>
<dbReference type="PANTHER" id="PTHR11266:SF17">
    <property type="entry name" value="PROTEIN MPV17"/>
    <property type="match status" value="1"/>
</dbReference>
<evidence type="ECO:0000256" key="2">
    <source>
        <dbReference type="ARBA" id="ARBA00006824"/>
    </source>
</evidence>
<comment type="subcellular location">
    <subcellularLocation>
        <location evidence="1">Membrane</location>
        <topology evidence="1">Multi-pass membrane protein</topology>
    </subcellularLocation>
</comment>
<reference evidence="8 9" key="1">
    <citation type="journal article" date="2007" name="Nat. Biotechnol.">
        <title>Genome sequence of the lignocellulose-bioconverting and xylose-fermenting yeast Pichia stipitis.</title>
        <authorList>
            <person name="Jeffries T.W."/>
            <person name="Grigoriev I.V."/>
            <person name="Grimwood J."/>
            <person name="Laplaza J.M."/>
            <person name="Aerts A."/>
            <person name="Salamov A."/>
            <person name="Schmutz J."/>
            <person name="Lindquist E."/>
            <person name="Dehal P."/>
            <person name="Shapiro H."/>
            <person name="Jin Y.S."/>
            <person name="Passoth V."/>
            <person name="Richardson P.M."/>
        </authorList>
    </citation>
    <scope>NUCLEOTIDE SEQUENCE [LARGE SCALE GENOMIC DNA]</scope>
    <source>
        <strain evidence="9">ATCC 58785 / CBS 6054 / NBRC 10063 / NRRL Y-11545</strain>
    </source>
</reference>
<evidence type="ECO:0000256" key="5">
    <source>
        <dbReference type="ARBA" id="ARBA00023136"/>
    </source>
</evidence>
<dbReference type="OrthoDB" id="430207at2759"/>
<dbReference type="GO" id="GO:0005739">
    <property type="term" value="C:mitochondrion"/>
    <property type="evidence" value="ECO:0007669"/>
    <property type="project" value="TreeGrafter"/>
</dbReference>
<dbReference type="KEGG" id="pic:PICST_47064"/>
<organism evidence="8 9">
    <name type="scientific">Scheffersomyces stipitis (strain ATCC 58785 / CBS 6054 / NBRC 10063 / NRRL Y-11545)</name>
    <name type="common">Yeast</name>
    <name type="synonym">Pichia stipitis</name>
    <dbReference type="NCBI Taxonomy" id="322104"/>
    <lineage>
        <taxon>Eukaryota</taxon>
        <taxon>Fungi</taxon>
        <taxon>Dikarya</taxon>
        <taxon>Ascomycota</taxon>
        <taxon>Saccharomycotina</taxon>
        <taxon>Pichiomycetes</taxon>
        <taxon>Debaryomycetaceae</taxon>
        <taxon>Scheffersomyces</taxon>
    </lineage>
</organism>
<feature type="transmembrane region" description="Helical" evidence="7">
    <location>
        <begin position="170"/>
        <end position="187"/>
    </location>
</feature>
<dbReference type="GeneID" id="4839556"/>
<dbReference type="HOGENOM" id="CLU_049109_8_1_1"/>
<dbReference type="FunCoup" id="A3LW00">
    <property type="interactions" value="614"/>
</dbReference>
<evidence type="ECO:0000256" key="6">
    <source>
        <dbReference type="ARBA" id="ARBA00039302"/>
    </source>
</evidence>
<keyword evidence="3 7" id="KW-0812">Transmembrane</keyword>
<dbReference type="RefSeq" id="XP_001384901.2">
    <property type="nucleotide sequence ID" value="XM_001384864.1"/>
</dbReference>
<keyword evidence="9" id="KW-1185">Reference proteome</keyword>
<evidence type="ECO:0000256" key="7">
    <source>
        <dbReference type="RuleBase" id="RU363053"/>
    </source>
</evidence>
<dbReference type="AlphaFoldDB" id="A3LW00"/>
<evidence type="ECO:0000256" key="4">
    <source>
        <dbReference type="ARBA" id="ARBA00022989"/>
    </source>
</evidence>
<dbReference type="GO" id="GO:0016020">
    <property type="term" value="C:membrane"/>
    <property type="evidence" value="ECO:0007669"/>
    <property type="project" value="UniProtKB-SubCell"/>
</dbReference>
<evidence type="ECO:0000313" key="8">
    <source>
        <dbReference type="EMBL" id="ABN66872.2"/>
    </source>
</evidence>
<dbReference type="Proteomes" id="UP000002258">
    <property type="component" value="Chromosome 5"/>
</dbReference>
<keyword evidence="4 7" id="KW-1133">Transmembrane helix</keyword>
<dbReference type="STRING" id="322104.A3LW00"/>
<evidence type="ECO:0000256" key="1">
    <source>
        <dbReference type="ARBA" id="ARBA00004141"/>
    </source>
</evidence>
<sequence>MSSILRWYNQLLLRRPLLTNMISTGFLFGSGDFLAQRLFPPQDGEIPPYDYLRTLRAVTYGSIVFAPIGDRWYKLLNRIKMPVRIRKAKVNNMGDTLLRVGADQLIFAPFIGIPLYYSVMTVFEGHPEIIQTIRYKLDTNWWNTLWSNWLVWPLFQLFNFYLLPTHFRLLAVNVFSIGWNCYLSYLLNWRDVKIGSNE</sequence>
<dbReference type="Pfam" id="PF04117">
    <property type="entry name" value="Mpv17_PMP22"/>
    <property type="match status" value="1"/>
</dbReference>
<dbReference type="InterPro" id="IPR007248">
    <property type="entry name" value="Mpv17_PMP22"/>
</dbReference>
<protein>
    <recommendedName>
        <fullName evidence="6">Protein SYM1</fullName>
    </recommendedName>
</protein>
<feature type="transmembrane region" description="Helical" evidence="7">
    <location>
        <begin position="55"/>
        <end position="76"/>
    </location>
</feature>
<comment type="similarity">
    <text evidence="2 7">Belongs to the peroxisomal membrane protein PXMP2/4 family.</text>
</comment>
<keyword evidence="5 7" id="KW-0472">Membrane</keyword>
<accession>A3LW00</accession>
<dbReference type="eggNOG" id="KOG1944">
    <property type="taxonomic scope" value="Eukaryota"/>
</dbReference>
<gene>
    <name evidence="8" type="ORF">PICST_47064</name>
</gene>
<proteinExistence type="inferred from homology"/>
<dbReference type="InParanoid" id="A3LW00"/>